<accession>A0A8I0T5P8</accession>
<keyword evidence="2" id="KW-1185">Reference proteome</keyword>
<dbReference type="Proteomes" id="UP000660708">
    <property type="component" value="Unassembled WGS sequence"/>
</dbReference>
<protein>
    <submittedName>
        <fullName evidence="1">Uncharacterized protein</fullName>
    </submittedName>
</protein>
<comment type="caution">
    <text evidence="1">The sequence shown here is derived from an EMBL/GenBank/DDBJ whole genome shotgun (WGS) entry which is preliminary data.</text>
</comment>
<evidence type="ECO:0000313" key="1">
    <source>
        <dbReference type="EMBL" id="MBE0348270.1"/>
    </source>
</evidence>
<reference evidence="1 2" key="1">
    <citation type="submission" date="2015-06" db="EMBL/GenBank/DDBJ databases">
        <title>Genome sequence of Pseudoalteromonas peptidolytica.</title>
        <authorList>
            <person name="Xie B.-B."/>
            <person name="Rong J.-C."/>
            <person name="Qin Q.-L."/>
            <person name="Zhang Y.-Z."/>
        </authorList>
    </citation>
    <scope>NUCLEOTIDE SEQUENCE [LARGE SCALE GENOMIC DNA]</scope>
    <source>
        <strain evidence="1 2">F12-50-A1</strain>
    </source>
</reference>
<proteinExistence type="predicted"/>
<evidence type="ECO:0000313" key="2">
    <source>
        <dbReference type="Proteomes" id="UP000660708"/>
    </source>
</evidence>
<organism evidence="1 2">
    <name type="scientific">Pseudoalteromonas peptidolytica F12-50-A1</name>
    <dbReference type="NCBI Taxonomy" id="1315280"/>
    <lineage>
        <taxon>Bacteria</taxon>
        <taxon>Pseudomonadati</taxon>
        <taxon>Pseudomonadota</taxon>
        <taxon>Gammaproteobacteria</taxon>
        <taxon>Alteromonadales</taxon>
        <taxon>Pseudoalteromonadaceae</taxon>
        <taxon>Pseudoalteromonas</taxon>
    </lineage>
</organism>
<dbReference type="AlphaFoldDB" id="A0A8I0T5P8"/>
<sequence length="48" mass="5734">MAECQVRPVNVETNRDLVVLAVKRNNELMLCNLEKKALREWRETFNMK</sequence>
<dbReference type="InterPro" id="IPR058979">
    <property type="entry name" value="LysC-like"/>
</dbReference>
<dbReference type="EMBL" id="AQHF01000032">
    <property type="protein sequence ID" value="MBE0348270.1"/>
    <property type="molecule type" value="Genomic_DNA"/>
</dbReference>
<dbReference type="Pfam" id="PF23793">
    <property type="entry name" value="LysC"/>
    <property type="match status" value="1"/>
</dbReference>
<dbReference type="RefSeq" id="WP_167508241.1">
    <property type="nucleotide sequence ID" value="NZ_AQHF01000032.1"/>
</dbReference>
<gene>
    <name evidence="1" type="ORF">PPEP_a4553</name>
</gene>
<name>A0A8I0T5P8_9GAMM</name>